<dbReference type="SMART" id="SM00409">
    <property type="entry name" value="IG"/>
    <property type="match status" value="21"/>
</dbReference>
<organism evidence="15">
    <name type="scientific">Timema cristinae</name>
    <name type="common">Walking stick</name>
    <dbReference type="NCBI Taxonomy" id="61476"/>
    <lineage>
        <taxon>Eukaryota</taxon>
        <taxon>Metazoa</taxon>
        <taxon>Ecdysozoa</taxon>
        <taxon>Arthropoda</taxon>
        <taxon>Hexapoda</taxon>
        <taxon>Insecta</taxon>
        <taxon>Pterygota</taxon>
        <taxon>Neoptera</taxon>
        <taxon>Polyneoptera</taxon>
        <taxon>Phasmatodea</taxon>
        <taxon>Timematodea</taxon>
        <taxon>Timematoidea</taxon>
        <taxon>Timematidae</taxon>
        <taxon>Timema</taxon>
    </lineage>
</organism>
<evidence type="ECO:0000256" key="4">
    <source>
        <dbReference type="ARBA" id="ARBA00022737"/>
    </source>
</evidence>
<dbReference type="PROSITE" id="PS50835">
    <property type="entry name" value="IG_LIKE"/>
    <property type="match status" value="18"/>
</dbReference>
<dbReference type="FunFam" id="2.60.40.10:FF:000519">
    <property type="entry name" value="Muscle M-line assembly protein unc-89"/>
    <property type="match status" value="1"/>
</dbReference>
<dbReference type="PANTHER" id="PTHR47633">
    <property type="entry name" value="IMMUNOGLOBULIN"/>
    <property type="match status" value="1"/>
</dbReference>
<accession>A0A7R9CTL8</accession>
<comment type="subcellular location">
    <subcellularLocation>
        <location evidence="10">Cytoplasm</location>
        <location evidence="10">Myofibril</location>
        <location evidence="10">Sarcomere</location>
        <location evidence="10">M line</location>
    </subcellularLocation>
</comment>
<dbReference type="GO" id="GO:0060298">
    <property type="term" value="P:positive regulation of sarcomere organization"/>
    <property type="evidence" value="ECO:0007669"/>
    <property type="project" value="UniProtKB-ARBA"/>
</dbReference>
<keyword evidence="4" id="KW-0677">Repeat</keyword>
<dbReference type="InterPro" id="IPR003599">
    <property type="entry name" value="Ig_sub"/>
</dbReference>
<dbReference type="FunFam" id="2.60.40.10:FF:000425">
    <property type="entry name" value="Myosin light chain kinase"/>
    <property type="match status" value="3"/>
</dbReference>
<feature type="domain" description="Ig-like" evidence="13">
    <location>
        <begin position="2404"/>
        <end position="2493"/>
    </location>
</feature>
<dbReference type="InterPro" id="IPR011009">
    <property type="entry name" value="Kinase-like_dom_sf"/>
</dbReference>
<feature type="domain" description="Ig-like" evidence="13">
    <location>
        <begin position="1515"/>
        <end position="1604"/>
    </location>
</feature>
<gene>
    <name evidence="15" type="ORF">TCEB3V08_LOCUS6258</name>
</gene>
<dbReference type="GO" id="GO:0045989">
    <property type="term" value="P:positive regulation of striated muscle contraction"/>
    <property type="evidence" value="ECO:0007669"/>
    <property type="project" value="UniProtKB-ARBA"/>
</dbReference>
<dbReference type="InterPro" id="IPR036179">
    <property type="entry name" value="Ig-like_dom_sf"/>
</dbReference>
<feature type="compositionally biased region" description="Basic and acidic residues" evidence="11">
    <location>
        <begin position="3212"/>
        <end position="3232"/>
    </location>
</feature>
<dbReference type="PROSITE" id="PS50853">
    <property type="entry name" value="FN3"/>
    <property type="match status" value="2"/>
</dbReference>
<dbReference type="Pfam" id="PF00069">
    <property type="entry name" value="Pkinase"/>
    <property type="match status" value="2"/>
</dbReference>
<feature type="domain" description="Ig-like" evidence="13">
    <location>
        <begin position="1811"/>
        <end position="1898"/>
    </location>
</feature>
<dbReference type="FunFam" id="2.60.40.10:FF:000145">
    <property type="entry name" value="Myosin light chain kinase, smooth muscle"/>
    <property type="match status" value="1"/>
</dbReference>
<name>A0A7R9CTL8_TIMCR</name>
<dbReference type="GO" id="GO:0031430">
    <property type="term" value="C:M band"/>
    <property type="evidence" value="ECO:0007669"/>
    <property type="project" value="UniProtKB-SubCell"/>
</dbReference>
<evidence type="ECO:0000256" key="3">
    <source>
        <dbReference type="ARBA" id="ARBA00022490"/>
    </source>
</evidence>
<dbReference type="PROSITE" id="PS50011">
    <property type="entry name" value="PROTEIN_KINASE_DOM"/>
    <property type="match status" value="2"/>
</dbReference>
<evidence type="ECO:0000256" key="10">
    <source>
        <dbReference type="ARBA" id="ARBA00037833"/>
    </source>
</evidence>
<dbReference type="SUPFAM" id="SSF56112">
    <property type="entry name" value="Protein kinase-like (PK-like)"/>
    <property type="match status" value="2"/>
</dbReference>
<dbReference type="FunFam" id="2.60.40.10:FF:000873">
    <property type="entry name" value="Muscle M-line assembly protein unc-89"/>
    <property type="match status" value="1"/>
</dbReference>
<evidence type="ECO:0000256" key="1">
    <source>
        <dbReference type="ARBA" id="ARBA00006692"/>
    </source>
</evidence>
<feature type="domain" description="Ig-like" evidence="13">
    <location>
        <begin position="291"/>
        <end position="495"/>
    </location>
</feature>
<keyword evidence="8" id="KW-0514">Muscle protein</keyword>
<dbReference type="InterPro" id="IPR007110">
    <property type="entry name" value="Ig-like_dom"/>
</dbReference>
<dbReference type="FunFam" id="2.60.40.10:FF:000796">
    <property type="entry name" value="Muscle M-line assembly protein unc-89"/>
    <property type="match status" value="1"/>
</dbReference>
<feature type="domain" description="Ig-like" evidence="13">
    <location>
        <begin position="686"/>
        <end position="775"/>
    </location>
</feature>
<dbReference type="PANTHER" id="PTHR47633:SF3">
    <property type="entry name" value="STRIATED MUSCLE PREFERENTIALLY EXPRESSED PROTEIN KINASE"/>
    <property type="match status" value="1"/>
</dbReference>
<evidence type="ECO:0000256" key="6">
    <source>
        <dbReference type="ARBA" id="ARBA00022840"/>
    </source>
</evidence>
<dbReference type="FunFam" id="2.60.40.10:FF:001381">
    <property type="entry name" value="Uncharacterized protein, isoform C"/>
    <property type="match status" value="1"/>
</dbReference>
<dbReference type="EMBL" id="OC318430">
    <property type="protein sequence ID" value="CAD7401992.1"/>
    <property type="molecule type" value="Genomic_DNA"/>
</dbReference>
<keyword evidence="2" id="KW-0728">SH3 domain</keyword>
<dbReference type="GO" id="GO:0004672">
    <property type="term" value="F:protein kinase activity"/>
    <property type="evidence" value="ECO:0007669"/>
    <property type="project" value="InterPro"/>
</dbReference>
<dbReference type="FunFam" id="2.60.40.10:FF:000802">
    <property type="entry name" value="Muscle M-line assembly protein unc-89"/>
    <property type="match status" value="1"/>
</dbReference>
<dbReference type="GO" id="GO:0045214">
    <property type="term" value="P:sarcomere organization"/>
    <property type="evidence" value="ECO:0007669"/>
    <property type="project" value="UniProtKB-ARBA"/>
</dbReference>
<evidence type="ECO:0000256" key="11">
    <source>
        <dbReference type="SAM" id="MobiDB-lite"/>
    </source>
</evidence>
<keyword evidence="5" id="KW-0547">Nucleotide-binding</keyword>
<feature type="compositionally biased region" description="Low complexity" evidence="11">
    <location>
        <begin position="1291"/>
        <end position="1303"/>
    </location>
</feature>
<dbReference type="InterPro" id="IPR003961">
    <property type="entry name" value="FN3_dom"/>
</dbReference>
<reference evidence="15" key="1">
    <citation type="submission" date="2020-11" db="EMBL/GenBank/DDBJ databases">
        <authorList>
            <person name="Tran Van P."/>
        </authorList>
    </citation>
    <scope>NUCLEOTIDE SEQUENCE</scope>
</reference>
<evidence type="ECO:0000313" key="15">
    <source>
        <dbReference type="EMBL" id="CAD7401992.1"/>
    </source>
</evidence>
<dbReference type="InterPro" id="IPR036116">
    <property type="entry name" value="FN3_sf"/>
</dbReference>
<keyword evidence="7" id="KW-1015">Disulfide bond</keyword>
<dbReference type="InterPro" id="IPR003598">
    <property type="entry name" value="Ig_sub2"/>
</dbReference>
<feature type="region of interest" description="Disordered" evidence="11">
    <location>
        <begin position="1211"/>
        <end position="1248"/>
    </location>
</feature>
<evidence type="ECO:0000259" key="12">
    <source>
        <dbReference type="PROSITE" id="PS50011"/>
    </source>
</evidence>
<feature type="compositionally biased region" description="Polar residues" evidence="11">
    <location>
        <begin position="1311"/>
        <end position="1321"/>
    </location>
</feature>
<dbReference type="InterPro" id="IPR013098">
    <property type="entry name" value="Ig_I-set"/>
</dbReference>
<dbReference type="Gene3D" id="3.30.200.20">
    <property type="entry name" value="Phosphorylase Kinase, domain 1"/>
    <property type="match status" value="2"/>
</dbReference>
<dbReference type="SMART" id="SM00060">
    <property type="entry name" value="FN3"/>
    <property type="match status" value="2"/>
</dbReference>
<dbReference type="FunFam" id="2.60.40.10:FF:000345">
    <property type="entry name" value="Muscle M-line assembly protein unc-89"/>
    <property type="match status" value="4"/>
</dbReference>
<sequence length="3912" mass="439203">MVLYLFCQLPPELVKYSSRLGEDTSDLQKALELMLGVPHRADDIKFTSSIEGYHGNIHKLGRLLRHLPEVEVKDHRENQKVFELYHKTSYFGNFPLTLTAHKENIKEGWLKEIRQYASDVIALAEHAADDLQIQALPESVKEQNPPKETGITVNSLKVLDLSSSEETSLQIDLEAEQELPQKVNQEELEVESTNTLSKKVKVARAENDTEMAEYSSVKTKRISSSSSSVQEFSSMSSSQEAYMESSSNFSASKSVAFSSSALMEESNFIEGGNESRNVFKMISSTSLDGRPVFTKTIEGSSLEPGQNAVFECELTSDSPSTLTWLKDNRPMDDRLADRVQASSKNDNTNFRLEIMHTRESDTGIYTARASNSVGNSTCTAQLVVQELTAEEKQLRAEANAPLFLVRLKDTELLENTFLRFMIKVKGSPNPALQFFKDGNLITASNERIQIVNEKADSGFYELVIADVQPQDAGNYSCIAKNKFGESSCEARVTVTDEKNSFVGLETSELLEPGVQPSFSWIKDGQPYDPEERFKVLFKDEEDSLALVFQHVKPEDAGLYTCVASTSTGKISCSAELTVQGSINQLQREPVAPKVVVETEATEVSIGGSAMLELKVQGYPKPEVKWSKDGKDVEAGGRVRFLYEDEESISMIIKGVTVDDAGKYKVSAKNELGVDTAQLELIVKAPPKIKTKMQDSSCMTDEPVTMTVEVEGVPVPEIKWYKDGQQINQTDRVKIKKETSEKYTLSIEKTKIEDGGSYSVVASNEISQTSEFWQFTVHSGPQFVKSLNSSINTNEGDTITLEVKVQGDPKPEVKWLKNGEELKGDGKHITVSQDGLSHTLTISGITRNDTSQYTCEVWNDYGWKKSDCQINVKCAPKFRTKLSDQQASEGDTNIEFTINVEAYPKPKVSWYLNEVEITEKKTEYTKIEEGDNYKLIIKEVTTELSGKYSVKVVNDLGSNESDSTFTVNYKPKFPKKLKDVEVDEGDSLTLTIECSGVPEPKVKWYKDGQEVSVDANIKISRNSSRLEEYNLTVNIVKGKDSGVYEARAENSMGSATTKSTVKINTRTETKETIIEEKVEEEVISKVEEEPKKKEKSKVEEVDAPQKAVEAEVQEAGQQAKSVTMETQSITYSRGDGDTVTISVASSTHHEMAASVDDTGVPGFPAVHTRMESSSTRVICEEISGTPSDRGHLLEQVESVRAETQQTSFIITDDSDHHKGAGKLLERGTSLEHGSSKSGERDLSEHPQSGVLVEEIEVDDNSTKSDTQTLAHKLGIGILVEEPDSDREERHISISISRGVSIVSLSEDEPSRASLSRGISTEESVQREKEDKEKRSEAGTLSSPQKGLKVDLQQEVQDAVPVSKKSAAITESSLEPQEGQRFEKGSEKKKSDGKKRSSITDMAADTQKGQLQDSAIVINGYDSVDAQESVLNNNLNGKPKNGFKIDVADRDDLRANKYLTIRDKLTGINSQSDVKLGHDDDELDPEVKALLKRVQKQRSVLEEILDKEGERKTEALPEILDSNLSDKKIYESLGTTFEVKATGIPRPEAKWYKDGEEIKPSSRAKLSDNGDTYKLEIKEALISDAGTYKCKIVNRLGEKSQEAILSLISVNELRKPKVKVSLKDTSVPKNEEAVLSCVIVADPIPDIKWSHDGSELAADENVVFNLSTKEVDDGLKECTFTLTLPSGKHSDTGKYKISAKNKHGEDESSARLDILLVPEIDGLQDSTKIPYEDIEFEVIILANPKPQVVWTKDGQKLSKSEHTKISGDIEKEVYKLLISNIGLGDDGTYVVTATNNRGESSQQAKLTVHTEVPTFLKKIEDQTIKDYEDTEIRVRANGVPKVQIKWFKDGKELKSGDRLTIETDSEVLVSSCLSIKHFEESDEGKYSVTASNLVGQAEISAKLILSQIPPSFPRPFDRAAEIDEGEMLELKTKLDGSPIPKVKWYKDGEELKGDDRIKLTALPDGTVRLLIDQVIPTDCGAYKLIAINKNGQAQAICAVAVKPNNRKPSFSKPLEDAKAVVGQPLKLEAQVMAFPAPEIKWFKDGHPIRPSQALNFVNQPGGVIGLLIDSVRPEDAGKYTLTVSNKLGDITGSANVEVEAREKKPVFQCQLQPLTVVEGFPAKLEVKAVGHPPPVLKWTHNGKEIVPDGKHIKVIEQPDGTTCLIIDKAKPEDAGVYEVTATNDKGAISTKGHLDVTGKGRDAPEEKPDFIHDLRDVTVNEGTPLLLGAPFLGNPIPDVTWTKDGEIITPSDRVLLTCDGKKLGLEIKPARLSDGGVYTCKLKNPLGEAESSAKASIRKVYQAPSFTQKFTDLQQLPTHDAKFLARVTGVPQPDITWYFNDKPIKESGNHHLKRDGDVCCLYVKDCKPSDAGRYKCKATNLDGEASCEANLEVVDKIENTQKVEPPEFLKRIGDCEVYKSMTAKFTACASGYPEPEFEWYRGDEKLYPSDRIRMEKEGSGLLRLSIANVDPSDVGRYRLRIFNPHGEASCEADLNYDSLDSRPKRPIGDQYTEYDKFRKSGAPLPLADKPIISRMTDRRLTLSWKPSIPIGSRVPVTYRVEMSEQPDGEWFTARTGIRSCACDISNLEPFRDYKFRIRVENKYGISDPSPFAITLRQKLEPDPPKFFPYLEPGIDFRPETSPYFPKDFDIEKPPLRWIRPGSQVELFLRQEHDTQYGVKNHNCNLFWFVYGYPKPKMTYYFEDQLIEPGGRYDFSYTRNGQATLFVNKMLDRDVGMYEAVATNEHGEARQRVRLDIAEYPEFITRPEETIIMIRRSGRLEARVIGVPYPEIKWYKDWQPLAPSSRIKILFREPDTHILQINDAICKDEGLYSISARNVAGSISNSVMIHIEESEQEYSYLTYSKGRDIKPKNKPLGDLYDIGDELGRGTQGITYHAVERLTGRNYAAKIMHGKSDLRPFMNNEIEIMNALNHRKLIRLYDAFTTDRSLTLITELYISEGTKIDSLTLKFRAGGGELLDNLTKQPYLTESEVAGYIRQLLWGLEHMHDQNIAHLGLTIGDLLIAHPGGDDLKICDFGLSRRLAYGKLASLDYGMPEYVAPEVANGDGVGLPADMWSVGIITYLLLSGISPFKGANDRETLTRVKDGKWEFHEDWWSKISAKAKDFIKLLLVYQSEGRMDVHVALRHPWLNFSDKMPASQYKINTDGLRNYYDSWRDWYHNASCRSWYRRRPLSGAFTHPSRMVYPPGHVYTPEPTPERTLREPKEPRTWEDSVPSREPLDYEVGNFKSESHYQYGPDTYLLQLRDTDFPVRLREYMKVAAKRGPGYSLSLADQNYDWRTPVIRERRRFTDVMDEEIDDERKERINQYGSAEVYSLRRLRKELGTRLDGHAEAEAIIEYKREGQPPFFREKPQQLPIVEDQPAELMCYAVGEPKPIVQWFKNDQVLMESKRVKILEDEAGRSILRFEPAIQMDVGIYKVVARNKVGQTHARARLVLASTPGSPDSPEASEISDTEVLLRWKQPRDDGHSAVLCYSLQYKEADKVDWNDVASNIDHEFYVVRDLRPNVDHQFRLSTRNSIGWRAPKVQVTRAMKHLQQMTESGGEITADEPISRLDYSVETSPIQWISDGQLSEKYSFVSELARGRFSVVVKGIEKATDKVIVAKLLEVRPDTETQVSREFEALRSLRHERIASLEAAYKPAGSSIAVLVQEKLQGADILTYLSSRHEYTEQVVAMVIMQVLDALQYLHWRGYCHLDLQPDNVVMASVRSIQVKLVDLGSAQRVSKLGTIVEQVGDIEYTAPEVINDEPAYPQTDIWSVGVLMYILLSGTSPFRASDPEETRQNITFVRYRFEHLYKELTPEATRFLMLVFKRTPSKRPTAEEAHEHRWLLHTEFMIKKRERAVFLGNRLKEFSEAYHTKKSQEATKSETLTGAFSGGGKASLMRSSSVQEELYTTF</sequence>
<feature type="domain" description="Ig-like" evidence="13">
    <location>
        <begin position="3362"/>
        <end position="3451"/>
    </location>
</feature>
<feature type="domain" description="Protein kinase" evidence="12">
    <location>
        <begin position="3591"/>
        <end position="3845"/>
    </location>
</feature>
<dbReference type="FunFam" id="1.10.510.10:FF:000681">
    <property type="entry name" value="Muscle M-line assembly protein unc-89-like Protein"/>
    <property type="match status" value="1"/>
</dbReference>
<keyword evidence="9" id="KW-0393">Immunoglobulin domain</keyword>
<proteinExistence type="inferred from homology"/>
<feature type="domain" description="Ig-like" evidence="13">
    <location>
        <begin position="1742"/>
        <end position="1805"/>
    </location>
</feature>
<feature type="domain" description="Ig-like" evidence="13">
    <location>
        <begin position="875"/>
        <end position="965"/>
    </location>
</feature>
<evidence type="ECO:0000259" key="14">
    <source>
        <dbReference type="PROSITE" id="PS50853"/>
    </source>
</evidence>
<feature type="domain" description="Fibronectin type-III" evidence="14">
    <location>
        <begin position="3458"/>
        <end position="3558"/>
    </location>
</feature>
<feature type="domain" description="Ig-like" evidence="13">
    <location>
        <begin position="516"/>
        <end position="577"/>
    </location>
</feature>
<evidence type="ECO:0000256" key="2">
    <source>
        <dbReference type="ARBA" id="ARBA00022443"/>
    </source>
</evidence>
<dbReference type="Gene3D" id="2.60.40.10">
    <property type="entry name" value="Immunoglobulins"/>
    <property type="match status" value="23"/>
</dbReference>
<comment type="similarity">
    <text evidence="1">Belongs to the protein kinase superfamily. CAMK Ser/Thr protein kinase family.</text>
</comment>
<dbReference type="Pfam" id="PF07679">
    <property type="entry name" value="I-set"/>
    <property type="match status" value="21"/>
</dbReference>
<feature type="domain" description="Ig-like" evidence="13">
    <location>
        <begin position="1614"/>
        <end position="1711"/>
    </location>
</feature>
<dbReference type="FunFam" id="2.60.40.10:FF:000107">
    <property type="entry name" value="Myosin, light chain kinase a"/>
    <property type="match status" value="6"/>
</dbReference>
<feature type="domain" description="Ig-like" evidence="13">
    <location>
        <begin position="2302"/>
        <end position="2390"/>
    </location>
</feature>
<dbReference type="SMART" id="SM00220">
    <property type="entry name" value="S_TKc"/>
    <property type="match status" value="2"/>
</dbReference>
<dbReference type="CDD" id="cd00063">
    <property type="entry name" value="FN3"/>
    <property type="match status" value="2"/>
</dbReference>
<protein>
    <recommendedName>
        <fullName evidence="16">Muscle M-line assembly protein unc-89</fullName>
    </recommendedName>
</protein>
<feature type="domain" description="Ig-like" evidence="13">
    <location>
        <begin position="780"/>
        <end position="870"/>
    </location>
</feature>
<feature type="domain" description="Ig-like" evidence="13">
    <location>
        <begin position="2103"/>
        <end position="2193"/>
    </location>
</feature>
<feature type="compositionally biased region" description="Basic and acidic residues" evidence="11">
    <location>
        <begin position="1212"/>
        <end position="1243"/>
    </location>
</feature>
<evidence type="ECO:0000256" key="9">
    <source>
        <dbReference type="ARBA" id="ARBA00023319"/>
    </source>
</evidence>
<evidence type="ECO:0000256" key="8">
    <source>
        <dbReference type="ARBA" id="ARBA00023179"/>
    </source>
</evidence>
<dbReference type="Pfam" id="PF00041">
    <property type="entry name" value="fn3"/>
    <property type="match status" value="2"/>
</dbReference>
<feature type="domain" description="Ig-like" evidence="13">
    <location>
        <begin position="970"/>
        <end position="1061"/>
    </location>
</feature>
<feature type="domain" description="Fibronectin type-III" evidence="14">
    <location>
        <begin position="2520"/>
        <end position="2620"/>
    </location>
</feature>
<feature type="domain" description="Ig-like" evidence="13">
    <location>
        <begin position="1907"/>
        <end position="1998"/>
    </location>
</feature>
<keyword evidence="6" id="KW-0067">ATP-binding</keyword>
<dbReference type="SMART" id="SM00408">
    <property type="entry name" value="IGc2"/>
    <property type="match status" value="20"/>
</dbReference>
<feature type="region of interest" description="Disordered" evidence="11">
    <location>
        <begin position="3204"/>
        <end position="3232"/>
    </location>
</feature>
<feature type="compositionally biased region" description="Basic and acidic residues" evidence="11">
    <location>
        <begin position="1322"/>
        <end position="1335"/>
    </location>
</feature>
<feature type="compositionally biased region" description="Basic and acidic residues" evidence="11">
    <location>
        <begin position="1376"/>
        <end position="1388"/>
    </location>
</feature>
<dbReference type="SUPFAM" id="SSF48726">
    <property type="entry name" value="Immunoglobulin"/>
    <property type="match status" value="21"/>
</dbReference>
<dbReference type="GO" id="GO:0005524">
    <property type="term" value="F:ATP binding"/>
    <property type="evidence" value="ECO:0007669"/>
    <property type="project" value="UniProtKB-KW"/>
</dbReference>
<feature type="domain" description="Ig-like" evidence="13">
    <location>
        <begin position="2006"/>
        <end position="2095"/>
    </location>
</feature>
<dbReference type="CDD" id="cd00096">
    <property type="entry name" value="Ig"/>
    <property type="match status" value="2"/>
</dbReference>
<evidence type="ECO:0008006" key="16">
    <source>
        <dbReference type="Google" id="ProtNLM"/>
    </source>
</evidence>
<dbReference type="FunFam" id="2.60.40.10:FF:000940">
    <property type="entry name" value="Muscle M-line assembly protein unc-89"/>
    <property type="match status" value="1"/>
</dbReference>
<dbReference type="GO" id="GO:0008104">
    <property type="term" value="P:intracellular protein localization"/>
    <property type="evidence" value="ECO:0007669"/>
    <property type="project" value="UniProtKB-ARBA"/>
</dbReference>
<evidence type="ECO:0000256" key="7">
    <source>
        <dbReference type="ARBA" id="ARBA00023157"/>
    </source>
</evidence>
<feature type="domain" description="Protein kinase" evidence="12">
    <location>
        <begin position="2877"/>
        <end position="3146"/>
    </location>
</feature>
<dbReference type="SUPFAM" id="SSF49265">
    <property type="entry name" value="Fibronectin type III"/>
    <property type="match status" value="1"/>
</dbReference>
<evidence type="ECO:0000259" key="13">
    <source>
        <dbReference type="PROSITE" id="PS50835"/>
    </source>
</evidence>
<dbReference type="InterPro" id="IPR000719">
    <property type="entry name" value="Prot_kinase_dom"/>
</dbReference>
<dbReference type="GO" id="GO:0019899">
    <property type="term" value="F:enzyme binding"/>
    <property type="evidence" value="ECO:0007669"/>
    <property type="project" value="UniProtKB-ARBA"/>
</dbReference>
<evidence type="ECO:0000256" key="5">
    <source>
        <dbReference type="ARBA" id="ARBA00022741"/>
    </source>
</evidence>
<dbReference type="InterPro" id="IPR013783">
    <property type="entry name" value="Ig-like_fold"/>
</dbReference>
<feature type="region of interest" description="Disordered" evidence="11">
    <location>
        <begin position="1279"/>
        <end position="1405"/>
    </location>
</feature>
<dbReference type="Gene3D" id="1.10.510.10">
    <property type="entry name" value="Transferase(Phosphotransferase) domain 1"/>
    <property type="match status" value="2"/>
</dbReference>
<keyword evidence="3" id="KW-0963">Cytoplasm</keyword>
<feature type="domain" description="Ig-like" evidence="13">
    <location>
        <begin position="592"/>
        <end position="681"/>
    </location>
</feature>
<dbReference type="FunFam" id="2.60.40.10:FF:001036">
    <property type="entry name" value="Muscle M-line assembly protein unc-89"/>
    <property type="match status" value="1"/>
</dbReference>
<feature type="domain" description="Ig-like" evidence="13">
    <location>
        <begin position="2206"/>
        <end position="2296"/>
    </location>
</feature>
<dbReference type="GO" id="GO:0040017">
    <property type="term" value="P:positive regulation of locomotion"/>
    <property type="evidence" value="ECO:0007669"/>
    <property type="project" value="UniProtKB-ARBA"/>
</dbReference>
<dbReference type="FunFam" id="2.60.40.10:FF:000032">
    <property type="entry name" value="palladin isoform X1"/>
    <property type="match status" value="1"/>
</dbReference>